<protein>
    <submittedName>
        <fullName evidence="1">Uncharacterized protein</fullName>
    </submittedName>
</protein>
<dbReference type="AlphaFoldDB" id="A0AA86SPE2"/>
<keyword evidence="2" id="KW-1185">Reference proteome</keyword>
<evidence type="ECO:0000313" key="1">
    <source>
        <dbReference type="EMBL" id="CAJ1968962.1"/>
    </source>
</evidence>
<dbReference type="Proteomes" id="UP001189624">
    <property type="component" value="Chromosome 7"/>
</dbReference>
<name>A0AA86SPE2_9FABA</name>
<reference evidence="1" key="1">
    <citation type="submission" date="2023-10" db="EMBL/GenBank/DDBJ databases">
        <authorList>
            <person name="Domelevo Entfellner J.-B."/>
        </authorList>
    </citation>
    <scope>NUCLEOTIDE SEQUENCE</scope>
</reference>
<proteinExistence type="predicted"/>
<dbReference type="Gramene" id="rna-AYBTSS11_LOCUS21996">
    <property type="protein sequence ID" value="CAJ1968962.1"/>
    <property type="gene ID" value="gene-AYBTSS11_LOCUS21996"/>
</dbReference>
<evidence type="ECO:0000313" key="2">
    <source>
        <dbReference type="Proteomes" id="UP001189624"/>
    </source>
</evidence>
<feature type="non-terminal residue" evidence="1">
    <location>
        <position position="54"/>
    </location>
</feature>
<feature type="non-terminal residue" evidence="1">
    <location>
        <position position="1"/>
    </location>
</feature>
<sequence length="54" mass="6123">DDRRLRPDGHPSVVIGTRWSSIQRRWSSRGSRWGQTVVQEWPLGADGRPPTPDG</sequence>
<accession>A0AA86SPE2</accession>
<dbReference type="EMBL" id="OY731404">
    <property type="protein sequence ID" value="CAJ1968962.1"/>
    <property type="molecule type" value="Genomic_DNA"/>
</dbReference>
<gene>
    <name evidence="1" type="ORF">AYBTSS11_LOCUS21996</name>
</gene>
<organism evidence="1 2">
    <name type="scientific">Sphenostylis stenocarpa</name>
    <dbReference type="NCBI Taxonomy" id="92480"/>
    <lineage>
        <taxon>Eukaryota</taxon>
        <taxon>Viridiplantae</taxon>
        <taxon>Streptophyta</taxon>
        <taxon>Embryophyta</taxon>
        <taxon>Tracheophyta</taxon>
        <taxon>Spermatophyta</taxon>
        <taxon>Magnoliopsida</taxon>
        <taxon>eudicotyledons</taxon>
        <taxon>Gunneridae</taxon>
        <taxon>Pentapetalae</taxon>
        <taxon>rosids</taxon>
        <taxon>fabids</taxon>
        <taxon>Fabales</taxon>
        <taxon>Fabaceae</taxon>
        <taxon>Papilionoideae</taxon>
        <taxon>50 kb inversion clade</taxon>
        <taxon>NPAAA clade</taxon>
        <taxon>indigoferoid/millettioid clade</taxon>
        <taxon>Phaseoleae</taxon>
        <taxon>Sphenostylis</taxon>
    </lineage>
</organism>